<dbReference type="CDD" id="cd01335">
    <property type="entry name" value="Radical_SAM"/>
    <property type="match status" value="1"/>
</dbReference>
<evidence type="ECO:0000313" key="18">
    <source>
        <dbReference type="Proteomes" id="UP001071230"/>
    </source>
</evidence>
<dbReference type="NCBIfam" id="TIGR04054">
    <property type="entry name" value="rSAM_NirJ1"/>
    <property type="match status" value="1"/>
</dbReference>
<protein>
    <recommendedName>
        <fullName evidence="12">Mycofactocin maturase MftC</fullName>
        <ecNumber evidence="10">1.3.98.7</ecNumber>
        <ecNumber evidence="11">4.1.99.26</ecNumber>
    </recommendedName>
    <alternativeName>
        <fullName evidence="14">[Mycofactocin precursor peptide]-pyrrolidinone derivative synthase</fullName>
    </alternativeName>
    <alternativeName>
        <fullName evidence="13">[Mycofactocin precursor peptide]-tyrosine decarboxylase</fullName>
    </alternativeName>
</protein>
<dbReference type="InterPro" id="IPR006638">
    <property type="entry name" value="Elp3/MiaA/NifB-like_rSAM"/>
</dbReference>
<comment type="catalytic activity">
    <reaction evidence="8">
        <text>[mycofactocin precursor peptide]-C-terminal glycyl-L-valyl-L-tyrosine + S-adenosyl-L-methionine = [mycofactocin precursor peptide]-C-terminal glycyl-N-{[2-(4-hydroxyphenyl)ethenyl]-3-methylbutanamide} + 5'-deoxyadenosine + L-methionine + CO2</text>
        <dbReference type="Rhea" id="RHEA:65492"/>
        <dbReference type="Rhea" id="RHEA-COMP:16815"/>
        <dbReference type="Rhea" id="RHEA-COMP:16816"/>
        <dbReference type="ChEBI" id="CHEBI:16526"/>
        <dbReference type="ChEBI" id="CHEBI:17319"/>
        <dbReference type="ChEBI" id="CHEBI:57844"/>
        <dbReference type="ChEBI" id="CHEBI:59789"/>
        <dbReference type="ChEBI" id="CHEBI:156515"/>
        <dbReference type="ChEBI" id="CHEBI:156517"/>
        <dbReference type="EC" id="1.3.98.7"/>
    </reaction>
</comment>
<name>A0A8S0WYZ7_9FIRM</name>
<dbReference type="SFLD" id="SFLDS00029">
    <property type="entry name" value="Radical_SAM"/>
    <property type="match status" value="1"/>
</dbReference>
<dbReference type="InterPro" id="IPR013785">
    <property type="entry name" value="Aldolase_TIM"/>
</dbReference>
<keyword evidence="6" id="KW-0411">Iron-sulfur</keyword>
<dbReference type="PANTHER" id="PTHR11228">
    <property type="entry name" value="RADICAL SAM DOMAIN PROTEIN"/>
    <property type="match status" value="1"/>
</dbReference>
<evidence type="ECO:0000256" key="13">
    <source>
        <dbReference type="ARBA" id="ARBA00077306"/>
    </source>
</evidence>
<keyword evidence="3" id="KW-0949">S-adenosyl-L-methionine</keyword>
<dbReference type="InterPro" id="IPR050377">
    <property type="entry name" value="Radical_SAM_PqqE_MftC-like"/>
</dbReference>
<dbReference type="Pfam" id="PF13186">
    <property type="entry name" value="SPASM"/>
    <property type="match status" value="1"/>
</dbReference>
<dbReference type="InterPro" id="IPR034479">
    <property type="entry name" value="AhbC-like"/>
</dbReference>
<dbReference type="GO" id="GO:0006783">
    <property type="term" value="P:heme biosynthetic process"/>
    <property type="evidence" value="ECO:0007669"/>
    <property type="project" value="TreeGrafter"/>
</dbReference>
<dbReference type="SFLD" id="SFLDG01385">
    <property type="entry name" value="heme_carboxy_lyase_like"/>
    <property type="match status" value="1"/>
</dbReference>
<proteinExistence type="predicted"/>
<dbReference type="GO" id="GO:0046872">
    <property type="term" value="F:metal ion binding"/>
    <property type="evidence" value="ECO:0007669"/>
    <property type="project" value="UniProtKB-KW"/>
</dbReference>
<reference evidence="16" key="2">
    <citation type="submission" date="2020-01" db="EMBL/GenBank/DDBJ databases">
        <authorList>
            <person name="Hornung B."/>
        </authorList>
    </citation>
    <scope>NUCLEOTIDE SEQUENCE</scope>
    <source>
        <strain evidence="16">PacBioINE</strain>
    </source>
</reference>
<keyword evidence="18" id="KW-1185">Reference proteome</keyword>
<dbReference type="GO" id="GO:0051539">
    <property type="term" value="F:4 iron, 4 sulfur cluster binding"/>
    <property type="evidence" value="ECO:0007669"/>
    <property type="project" value="UniProtKB-KW"/>
</dbReference>
<dbReference type="InterPro" id="IPR017200">
    <property type="entry name" value="PqqE-like"/>
</dbReference>
<dbReference type="RefSeq" id="WP_240985237.1">
    <property type="nucleotide sequence ID" value="NZ_CDGJ01000110.1"/>
</dbReference>
<evidence type="ECO:0000256" key="3">
    <source>
        <dbReference type="ARBA" id="ARBA00022691"/>
    </source>
</evidence>
<evidence type="ECO:0000313" key="16">
    <source>
        <dbReference type="EMBL" id="CAA7601751.1"/>
    </source>
</evidence>
<evidence type="ECO:0000256" key="12">
    <source>
        <dbReference type="ARBA" id="ARBA00074337"/>
    </source>
</evidence>
<dbReference type="Pfam" id="PF04055">
    <property type="entry name" value="Radical_SAM"/>
    <property type="match status" value="1"/>
</dbReference>
<evidence type="ECO:0000256" key="5">
    <source>
        <dbReference type="ARBA" id="ARBA00023004"/>
    </source>
</evidence>
<dbReference type="SFLD" id="SFLDF00543">
    <property type="entry name" value="alternative_heme_biosynthesis"/>
    <property type="match status" value="1"/>
</dbReference>
<evidence type="ECO:0000256" key="6">
    <source>
        <dbReference type="ARBA" id="ARBA00023014"/>
    </source>
</evidence>
<comment type="cofactor">
    <cofactor evidence="1">
        <name>[4Fe-4S] cluster</name>
        <dbReference type="ChEBI" id="CHEBI:49883"/>
    </cofactor>
</comment>
<dbReference type="SFLD" id="SFLDG01067">
    <property type="entry name" value="SPASM/twitch_domain_containing"/>
    <property type="match status" value="1"/>
</dbReference>
<evidence type="ECO:0000256" key="7">
    <source>
        <dbReference type="ARBA" id="ARBA00023239"/>
    </source>
</evidence>
<dbReference type="EC" id="4.1.99.26" evidence="11"/>
<feature type="domain" description="Radical SAM core" evidence="15">
    <location>
        <begin position="33"/>
        <end position="243"/>
    </location>
</feature>
<evidence type="ECO:0000256" key="11">
    <source>
        <dbReference type="ARBA" id="ARBA00066804"/>
    </source>
</evidence>
<keyword evidence="2" id="KW-0004">4Fe-4S</keyword>
<dbReference type="PANTHER" id="PTHR11228:SF7">
    <property type="entry name" value="PQQA PEPTIDE CYCLASE"/>
    <property type="match status" value="1"/>
</dbReference>
<dbReference type="SMART" id="SM00729">
    <property type="entry name" value="Elp3"/>
    <property type="match status" value="1"/>
</dbReference>
<dbReference type="EC" id="1.3.98.7" evidence="10"/>
<evidence type="ECO:0000256" key="1">
    <source>
        <dbReference type="ARBA" id="ARBA00001966"/>
    </source>
</evidence>
<dbReference type="InterPro" id="IPR023930">
    <property type="entry name" value="NirJ1"/>
</dbReference>
<organism evidence="16">
    <name type="scientific">Acididesulfobacillus acetoxydans</name>
    <dbReference type="NCBI Taxonomy" id="1561005"/>
    <lineage>
        <taxon>Bacteria</taxon>
        <taxon>Bacillati</taxon>
        <taxon>Bacillota</taxon>
        <taxon>Clostridia</taxon>
        <taxon>Eubacteriales</taxon>
        <taxon>Peptococcaceae</taxon>
        <taxon>Acididesulfobacillus</taxon>
    </lineage>
</organism>
<dbReference type="GO" id="GO:0003824">
    <property type="term" value="F:catalytic activity"/>
    <property type="evidence" value="ECO:0007669"/>
    <property type="project" value="InterPro"/>
</dbReference>
<evidence type="ECO:0000256" key="4">
    <source>
        <dbReference type="ARBA" id="ARBA00022723"/>
    </source>
</evidence>
<dbReference type="SUPFAM" id="SSF102114">
    <property type="entry name" value="Radical SAM enzymes"/>
    <property type="match status" value="1"/>
</dbReference>
<evidence type="ECO:0000256" key="14">
    <source>
        <dbReference type="ARBA" id="ARBA00079192"/>
    </source>
</evidence>
<dbReference type="InterPro" id="IPR058240">
    <property type="entry name" value="rSAM_sf"/>
</dbReference>
<dbReference type="InterPro" id="IPR007197">
    <property type="entry name" value="rSAM"/>
</dbReference>
<dbReference type="Gene3D" id="3.20.20.70">
    <property type="entry name" value="Aldolase class I"/>
    <property type="match status" value="1"/>
</dbReference>
<dbReference type="AlphaFoldDB" id="A0A8S0WYZ7"/>
<dbReference type="KEGG" id="aacx:DEACI_2419"/>
<dbReference type="EMBL" id="CDGJ01000110">
    <property type="protein sequence ID" value="CEJ09030.1"/>
    <property type="molecule type" value="Genomic_DNA"/>
</dbReference>
<dbReference type="PROSITE" id="PS51918">
    <property type="entry name" value="RADICAL_SAM"/>
    <property type="match status" value="1"/>
</dbReference>
<dbReference type="InterPro" id="IPR023885">
    <property type="entry name" value="4Fe4S-binding_SPASM_dom"/>
</dbReference>
<reference evidence="17" key="1">
    <citation type="submission" date="2014-11" db="EMBL/GenBank/DDBJ databases">
        <authorList>
            <person name="Hornung B.V."/>
        </authorList>
    </citation>
    <scope>NUCLEOTIDE SEQUENCE</scope>
    <source>
        <strain evidence="17">INE</strain>
    </source>
</reference>
<dbReference type="CDD" id="cd21123">
    <property type="entry name" value="SPASM_MftC-like"/>
    <property type="match status" value="1"/>
</dbReference>
<keyword evidence="5" id="KW-0408">Iron</keyword>
<accession>A0A8S0WYZ7</accession>
<sequence length="399" mass="45189">MISVTKLLFDREYFGDTLRYNKGSRGAMHGTTLGSGPVVVWNSTRTCNLKCRHCYMDSNAEKYTGEMNTEEAKRFIDDLADFRVPVLLFSGGEPLIRPDFFELAEYTIQKGIRTTLSTNGTLITPEVARHLKAIGVGYVGISLDGLREVNDRFRGKEGAFEAAMHGIQNCVAAGQRVGLRFTINRHNYEELDNIFDFIEEEKIDRVCFYHLVYSGRGQKMMADDLTPEESREAMDIIIRRTEDYEKRGLKKEILTVDNHCDGVYLYLRALKQDPAQAERIYNLIALNGGNRSGMAFAEVDPYGNVHPDQFTQHVSFGNVRERPFGEIWTDLSQPILAGLKERKPLLQGRCANCRFLDICNGNFRTRAEAVTGDFWASDPACYLTDEEIGIKDRDGGNLK</sequence>
<dbReference type="InterPro" id="IPR034480">
    <property type="entry name" value="Heme_synthase-like"/>
</dbReference>
<dbReference type="NCBIfam" id="TIGR04085">
    <property type="entry name" value="rSAM_more_4Fe4S"/>
    <property type="match status" value="1"/>
</dbReference>
<gene>
    <name evidence="16" type="ORF">DEACI_2419</name>
    <name evidence="17" type="ORF">DEACI_3513</name>
</gene>
<keyword evidence="4" id="KW-0479">Metal-binding</keyword>
<dbReference type="SFLD" id="SFLDG01386">
    <property type="entry name" value="main_SPASM_domain-containing"/>
    <property type="match status" value="1"/>
</dbReference>
<dbReference type="PIRSF" id="PIRSF037420">
    <property type="entry name" value="PQQ_syn_pqqE"/>
    <property type="match status" value="1"/>
</dbReference>
<evidence type="ECO:0000259" key="15">
    <source>
        <dbReference type="PROSITE" id="PS51918"/>
    </source>
</evidence>
<evidence type="ECO:0000256" key="9">
    <source>
        <dbReference type="ARBA" id="ARBA00051925"/>
    </source>
</evidence>
<evidence type="ECO:0000256" key="10">
    <source>
        <dbReference type="ARBA" id="ARBA00066739"/>
    </source>
</evidence>
<dbReference type="Proteomes" id="UP000836597">
    <property type="component" value="Chromosome"/>
</dbReference>
<dbReference type="FunFam" id="3.20.20.70:FF:000188">
    <property type="entry name" value="Mycofactocin radical SAM maturase MftC"/>
    <property type="match status" value="1"/>
</dbReference>
<dbReference type="Proteomes" id="UP001071230">
    <property type="component" value="Unassembled WGS sequence"/>
</dbReference>
<evidence type="ECO:0000256" key="2">
    <source>
        <dbReference type="ARBA" id="ARBA00022485"/>
    </source>
</evidence>
<comment type="catalytic activity">
    <reaction evidence="9">
        <text>[mycofactocin precursor peptide]-C-terminal glycyl-N-{[2-(4-hydroxyphenyl)ethenyl]-3-methylbutanamide} + AH2 + S-adenosyl-L-methionine = [mycofactocin precursor peptide]-C-terminal glycyl-N-{5-[(4-hydroxyphenyl)methyl]-4,4-dimethyl-2-oxopyrrolidin-3-yl}acetamide + 5'-deoxyadenosine + L-methionine + A + H(+)</text>
        <dbReference type="Rhea" id="RHEA:65500"/>
        <dbReference type="Rhea" id="RHEA-COMP:16816"/>
        <dbReference type="Rhea" id="RHEA-COMP:16818"/>
        <dbReference type="ChEBI" id="CHEBI:13193"/>
        <dbReference type="ChEBI" id="CHEBI:15378"/>
        <dbReference type="ChEBI" id="CHEBI:17319"/>
        <dbReference type="ChEBI" id="CHEBI:17499"/>
        <dbReference type="ChEBI" id="CHEBI:57844"/>
        <dbReference type="ChEBI" id="CHEBI:59789"/>
        <dbReference type="ChEBI" id="CHEBI:156517"/>
        <dbReference type="ChEBI" id="CHEBI:156518"/>
        <dbReference type="EC" id="4.1.99.26"/>
    </reaction>
</comment>
<dbReference type="EMBL" id="LR746496">
    <property type="protein sequence ID" value="CAA7601751.1"/>
    <property type="molecule type" value="Genomic_DNA"/>
</dbReference>
<keyword evidence="7" id="KW-0456">Lyase</keyword>
<evidence type="ECO:0000256" key="8">
    <source>
        <dbReference type="ARBA" id="ARBA00051525"/>
    </source>
</evidence>
<evidence type="ECO:0000313" key="17">
    <source>
        <dbReference type="EMBL" id="CEJ09030.1"/>
    </source>
</evidence>